<sequence>KFGSDDKLLTSVDNLKKSEAAAFYDEGYWKVGTKLQEVSW</sequence>
<organism evidence="1 2">
    <name type="scientific">Nephila pilipes</name>
    <name type="common">Giant wood spider</name>
    <name type="synonym">Nephila maculata</name>
    <dbReference type="NCBI Taxonomy" id="299642"/>
    <lineage>
        <taxon>Eukaryota</taxon>
        <taxon>Metazoa</taxon>
        <taxon>Ecdysozoa</taxon>
        <taxon>Arthropoda</taxon>
        <taxon>Chelicerata</taxon>
        <taxon>Arachnida</taxon>
        <taxon>Araneae</taxon>
        <taxon>Araneomorphae</taxon>
        <taxon>Entelegynae</taxon>
        <taxon>Araneoidea</taxon>
        <taxon>Nephilidae</taxon>
        <taxon>Nephila</taxon>
    </lineage>
</organism>
<name>A0A8X6NJE0_NEPPI</name>
<gene>
    <name evidence="1" type="ORF">NPIL_596121</name>
</gene>
<evidence type="ECO:0000313" key="1">
    <source>
        <dbReference type="EMBL" id="GFT16311.1"/>
    </source>
</evidence>
<dbReference type="AlphaFoldDB" id="A0A8X6NJE0"/>
<dbReference type="EMBL" id="BMAW01104779">
    <property type="protein sequence ID" value="GFT16311.1"/>
    <property type="molecule type" value="Genomic_DNA"/>
</dbReference>
<evidence type="ECO:0000313" key="2">
    <source>
        <dbReference type="Proteomes" id="UP000887013"/>
    </source>
</evidence>
<accession>A0A8X6NJE0</accession>
<keyword evidence="2" id="KW-1185">Reference proteome</keyword>
<reference evidence="1" key="1">
    <citation type="submission" date="2020-08" db="EMBL/GenBank/DDBJ databases">
        <title>Multicomponent nature underlies the extraordinary mechanical properties of spider dragline silk.</title>
        <authorList>
            <person name="Kono N."/>
            <person name="Nakamura H."/>
            <person name="Mori M."/>
            <person name="Yoshida Y."/>
            <person name="Ohtoshi R."/>
            <person name="Malay A.D."/>
            <person name="Moran D.A.P."/>
            <person name="Tomita M."/>
            <person name="Numata K."/>
            <person name="Arakawa K."/>
        </authorList>
    </citation>
    <scope>NUCLEOTIDE SEQUENCE</scope>
</reference>
<proteinExistence type="predicted"/>
<comment type="caution">
    <text evidence="1">The sequence shown here is derived from an EMBL/GenBank/DDBJ whole genome shotgun (WGS) entry which is preliminary data.</text>
</comment>
<dbReference type="Proteomes" id="UP000887013">
    <property type="component" value="Unassembled WGS sequence"/>
</dbReference>
<protein>
    <submittedName>
        <fullName evidence="1">Uncharacterized protein</fullName>
    </submittedName>
</protein>
<feature type="non-terminal residue" evidence="1">
    <location>
        <position position="1"/>
    </location>
</feature>